<reference evidence="1" key="2">
    <citation type="journal article" date="2023" name="Commun. Biol.">
        <title>Intrasexual cuticular hydrocarbon dimorphism in a wasp sheds light on hydrocarbon biosynthesis genes in Hymenoptera.</title>
        <authorList>
            <person name="Moris V.C."/>
            <person name="Podsiadlowski L."/>
            <person name="Martin S."/>
            <person name="Oeyen J.P."/>
            <person name="Donath A."/>
            <person name="Petersen M."/>
            <person name="Wilbrandt J."/>
            <person name="Misof B."/>
            <person name="Liedtke D."/>
            <person name="Thamm M."/>
            <person name="Scheiner R."/>
            <person name="Schmitt T."/>
            <person name="Niehuis O."/>
        </authorList>
    </citation>
    <scope>NUCLEOTIDE SEQUENCE</scope>
    <source>
        <strain evidence="1">GBR_01_08_01A</strain>
    </source>
</reference>
<protein>
    <submittedName>
        <fullName evidence="1">Uncharacterized protein</fullName>
    </submittedName>
</protein>
<keyword evidence="2" id="KW-1185">Reference proteome</keyword>
<dbReference type="Proteomes" id="UP001258017">
    <property type="component" value="Unassembled WGS sequence"/>
</dbReference>
<sequence>MNLLVVIGPLGIKDAVVCTTAKHIEIGMRTGEILSEEEMRIMSRQPVPGLDDLTTKKLNKFHWTHPKSDIPSDTVAKKNIISTS</sequence>
<reference evidence="1" key="1">
    <citation type="submission" date="2021-08" db="EMBL/GenBank/DDBJ databases">
        <authorList>
            <person name="Misof B."/>
            <person name="Oliver O."/>
            <person name="Podsiadlowski L."/>
            <person name="Donath A."/>
            <person name="Peters R."/>
            <person name="Mayer C."/>
            <person name="Rust J."/>
            <person name="Gunkel S."/>
            <person name="Lesny P."/>
            <person name="Martin S."/>
            <person name="Oeyen J.P."/>
            <person name="Petersen M."/>
            <person name="Panagiotis P."/>
            <person name="Wilbrandt J."/>
            <person name="Tanja T."/>
        </authorList>
    </citation>
    <scope>NUCLEOTIDE SEQUENCE</scope>
    <source>
        <strain evidence="1">GBR_01_08_01A</strain>
        <tissue evidence="1">Thorax + abdomen</tissue>
    </source>
</reference>
<proteinExistence type="predicted"/>
<dbReference type="EMBL" id="JAIFRP010000266">
    <property type="protein sequence ID" value="KAK2578510.1"/>
    <property type="molecule type" value="Genomic_DNA"/>
</dbReference>
<accession>A0AAD9VLU5</accession>
<dbReference type="AlphaFoldDB" id="A0AAD9VLU5"/>
<comment type="caution">
    <text evidence="1">The sequence shown here is derived from an EMBL/GenBank/DDBJ whole genome shotgun (WGS) entry which is preliminary data.</text>
</comment>
<gene>
    <name evidence="1" type="ORF">KPH14_002064</name>
</gene>
<name>A0AAD9VLU5_9HYME</name>
<evidence type="ECO:0000313" key="1">
    <source>
        <dbReference type="EMBL" id="KAK2578510.1"/>
    </source>
</evidence>
<evidence type="ECO:0000313" key="2">
    <source>
        <dbReference type="Proteomes" id="UP001258017"/>
    </source>
</evidence>
<organism evidence="1 2">
    <name type="scientific">Odynerus spinipes</name>
    <dbReference type="NCBI Taxonomy" id="1348599"/>
    <lineage>
        <taxon>Eukaryota</taxon>
        <taxon>Metazoa</taxon>
        <taxon>Ecdysozoa</taxon>
        <taxon>Arthropoda</taxon>
        <taxon>Hexapoda</taxon>
        <taxon>Insecta</taxon>
        <taxon>Pterygota</taxon>
        <taxon>Neoptera</taxon>
        <taxon>Endopterygota</taxon>
        <taxon>Hymenoptera</taxon>
        <taxon>Apocrita</taxon>
        <taxon>Aculeata</taxon>
        <taxon>Vespoidea</taxon>
        <taxon>Vespidae</taxon>
        <taxon>Eumeninae</taxon>
        <taxon>Odynerus</taxon>
    </lineage>
</organism>